<dbReference type="EMBL" id="JBJKBG010000009">
    <property type="protein sequence ID" value="KAL3723379.1"/>
    <property type="molecule type" value="Genomic_DNA"/>
</dbReference>
<evidence type="ECO:0000313" key="3">
    <source>
        <dbReference type="EMBL" id="KAL3723380.1"/>
    </source>
</evidence>
<feature type="signal peptide" evidence="2">
    <location>
        <begin position="1"/>
        <end position="24"/>
    </location>
</feature>
<evidence type="ECO:0000256" key="2">
    <source>
        <dbReference type="SAM" id="SignalP"/>
    </source>
</evidence>
<feature type="region of interest" description="Disordered" evidence="1">
    <location>
        <begin position="88"/>
        <end position="124"/>
    </location>
</feature>
<dbReference type="Proteomes" id="UP001634007">
    <property type="component" value="Unassembled WGS sequence"/>
</dbReference>
<reference evidence="3 4" key="1">
    <citation type="submission" date="2024-11" db="EMBL/GenBank/DDBJ databases">
        <title>Chromosome-level genome assembly of Eucalyptus globulus Labill. provides insights into its genome evolution.</title>
        <authorList>
            <person name="Li X."/>
        </authorList>
    </citation>
    <scope>NUCLEOTIDE SEQUENCE [LARGE SCALE GENOMIC DNA]</scope>
    <source>
        <strain evidence="3">CL2024</strain>
        <tissue evidence="3">Fresh tender leaves</tissue>
    </source>
</reference>
<feature type="chain" id="PRO_5044724783" evidence="2">
    <location>
        <begin position="25"/>
        <end position="124"/>
    </location>
</feature>
<dbReference type="EMBL" id="JBJKBG010000009">
    <property type="protein sequence ID" value="KAL3723380.1"/>
    <property type="molecule type" value="Genomic_DNA"/>
</dbReference>
<evidence type="ECO:0000256" key="1">
    <source>
        <dbReference type="SAM" id="MobiDB-lite"/>
    </source>
</evidence>
<organism evidence="3 4">
    <name type="scientific">Eucalyptus globulus</name>
    <name type="common">Tasmanian blue gum</name>
    <dbReference type="NCBI Taxonomy" id="34317"/>
    <lineage>
        <taxon>Eukaryota</taxon>
        <taxon>Viridiplantae</taxon>
        <taxon>Streptophyta</taxon>
        <taxon>Embryophyta</taxon>
        <taxon>Tracheophyta</taxon>
        <taxon>Spermatophyta</taxon>
        <taxon>Magnoliopsida</taxon>
        <taxon>eudicotyledons</taxon>
        <taxon>Gunneridae</taxon>
        <taxon>Pentapetalae</taxon>
        <taxon>rosids</taxon>
        <taxon>malvids</taxon>
        <taxon>Myrtales</taxon>
        <taxon>Myrtaceae</taxon>
        <taxon>Myrtoideae</taxon>
        <taxon>Eucalypteae</taxon>
        <taxon>Eucalyptus</taxon>
    </lineage>
</organism>
<sequence length="124" mass="13123">MEFDNAARACFFLAWCLLVTTAIALTGRHGAGAALEASNATIPRGCRGGECLITYQQTEVKLMEVLDLEHDALASMLAPIGSGAAVNGAKKPNNAGCGRPKPRYTPCPPRPNPTPKLGLYNRGR</sequence>
<protein>
    <submittedName>
        <fullName evidence="3">Uncharacterized protein</fullName>
    </submittedName>
</protein>
<accession>A0ABD3J6B0</accession>
<keyword evidence="2" id="KW-0732">Signal</keyword>
<feature type="compositionally biased region" description="Pro residues" evidence="1">
    <location>
        <begin position="103"/>
        <end position="114"/>
    </location>
</feature>
<proteinExistence type="predicted"/>
<name>A0ABD3J6B0_EUCGL</name>
<keyword evidence="4" id="KW-1185">Reference proteome</keyword>
<dbReference type="AlphaFoldDB" id="A0ABD3J6B0"/>
<evidence type="ECO:0000313" key="4">
    <source>
        <dbReference type="Proteomes" id="UP001634007"/>
    </source>
</evidence>
<gene>
    <name evidence="3" type="ORF">ACJRO7_035549</name>
</gene>
<comment type="caution">
    <text evidence="3">The sequence shown here is derived from an EMBL/GenBank/DDBJ whole genome shotgun (WGS) entry which is preliminary data.</text>
</comment>